<evidence type="ECO:0000259" key="9">
    <source>
        <dbReference type="PROSITE" id="PS50048"/>
    </source>
</evidence>
<feature type="compositionally biased region" description="Polar residues" evidence="8">
    <location>
        <begin position="592"/>
        <end position="602"/>
    </location>
</feature>
<dbReference type="Proteomes" id="UP001479436">
    <property type="component" value="Unassembled WGS sequence"/>
</dbReference>
<dbReference type="SUPFAM" id="SSF57701">
    <property type="entry name" value="Zn2/Cys6 DNA-binding domain"/>
    <property type="match status" value="1"/>
</dbReference>
<protein>
    <recommendedName>
        <fullName evidence="9">Zn(2)-C6 fungal-type domain-containing protein</fullName>
    </recommendedName>
</protein>
<evidence type="ECO:0000256" key="3">
    <source>
        <dbReference type="ARBA" id="ARBA00022833"/>
    </source>
</evidence>
<comment type="subcellular location">
    <subcellularLocation>
        <location evidence="1">Nucleus</location>
    </subcellularLocation>
</comment>
<feature type="domain" description="Zn(2)-C6 fungal-type" evidence="9">
    <location>
        <begin position="20"/>
        <end position="50"/>
    </location>
</feature>
<organism evidence="10 11">
    <name type="scientific">Basidiobolus ranarum</name>
    <dbReference type="NCBI Taxonomy" id="34480"/>
    <lineage>
        <taxon>Eukaryota</taxon>
        <taxon>Fungi</taxon>
        <taxon>Fungi incertae sedis</taxon>
        <taxon>Zoopagomycota</taxon>
        <taxon>Entomophthoromycotina</taxon>
        <taxon>Basidiobolomycetes</taxon>
        <taxon>Basidiobolales</taxon>
        <taxon>Basidiobolaceae</taxon>
        <taxon>Basidiobolus</taxon>
    </lineage>
</organism>
<dbReference type="Gene3D" id="4.10.240.10">
    <property type="entry name" value="Zn(2)-C6 fungal-type DNA-binding domain"/>
    <property type="match status" value="1"/>
</dbReference>
<dbReference type="InterPro" id="IPR001138">
    <property type="entry name" value="Zn2Cys6_DnaBD"/>
</dbReference>
<dbReference type="Pfam" id="PF04082">
    <property type="entry name" value="Fungal_trans"/>
    <property type="match status" value="1"/>
</dbReference>
<sequence length="702" mass="79755">MSSLSEYNPIPTKKPKATRACDVCRKKKVKCDGATPVCSHCAAFVYDCTFEYKPKKRGPNPSQETLLENRLERLEQLILPMIEEKYSKGCRKTNLFSKSKDTDVFHDAEVEEGDVLSKISQSLSNLKLNRKQYFRYLGSSSGLYVLEGGKYNQDGLCQDLRYRSHDNGGIPLVLSRDLPLPELRTRLLSIYFDRFHRYIPIFNKIDFQDRIDSGQEVSLTLLNAIYALVCLHVHMDDLFDNIETHVSVTNYFFTQAKAYLDREYLTPTVQTVQALILMAFQPEVGWIYSGMAIRIGQELGLHRNLNLDNMDLVQKQNRQLAWWGCFFLDRLVSAIVGRPMHINEEDCDVKLLIDVRNKGSDKNPRENEFVASVRYFNQVIRLFTILTQTLRTVYGVAKQSKLKARDTLLHLNKSLSDWNATLLPEFWYDITLGRPNNQYVTMLALYYHYTVILTNRPYIAPLSHNASPLNNLALQACAKSASIVSYILYHIPTSCLLHGIQIKATFIFCASTIHTMNITSSDSNLAYASKANLIVNLNILKKINIHSTILFRTLLFVEDMIQSHGLSDMFSATDYLASLPSRHDSESLVFQSRQTCTNSPTTPVEHPLHLKSRSSPSGSCFPTDPTSSTDRNTSEVYTEGDIGKILPVTNVNSFNPPGLGVHNTIHFGDDNKENITDFDLELWNVFISMFNQAQLPASNAEK</sequence>
<dbReference type="CDD" id="cd12148">
    <property type="entry name" value="fungal_TF_MHR"/>
    <property type="match status" value="1"/>
</dbReference>
<comment type="caution">
    <text evidence="10">The sequence shown here is derived from an EMBL/GenBank/DDBJ whole genome shotgun (WGS) entry which is preliminary data.</text>
</comment>
<evidence type="ECO:0000256" key="4">
    <source>
        <dbReference type="ARBA" id="ARBA00023015"/>
    </source>
</evidence>
<dbReference type="InterPro" id="IPR051615">
    <property type="entry name" value="Transcr_Regulatory_Elem"/>
</dbReference>
<keyword evidence="4" id="KW-0805">Transcription regulation</keyword>
<dbReference type="PANTHER" id="PTHR31313:SF81">
    <property type="entry name" value="TY1 ENHANCER ACTIVATOR"/>
    <property type="match status" value="1"/>
</dbReference>
<dbReference type="SMART" id="SM00066">
    <property type="entry name" value="GAL4"/>
    <property type="match status" value="1"/>
</dbReference>
<name>A0ABR2VVM7_9FUNG</name>
<feature type="compositionally biased region" description="Polar residues" evidence="8">
    <location>
        <begin position="613"/>
        <end position="634"/>
    </location>
</feature>
<gene>
    <name evidence="10" type="ORF">K7432_010354</name>
</gene>
<dbReference type="PROSITE" id="PS50048">
    <property type="entry name" value="ZN2_CY6_FUNGAL_2"/>
    <property type="match status" value="1"/>
</dbReference>
<reference evidence="10 11" key="1">
    <citation type="submission" date="2023-04" db="EMBL/GenBank/DDBJ databases">
        <title>Genome of Basidiobolus ranarum AG-B5.</title>
        <authorList>
            <person name="Stajich J.E."/>
            <person name="Carter-House D."/>
            <person name="Gryganskyi A."/>
        </authorList>
    </citation>
    <scope>NUCLEOTIDE SEQUENCE [LARGE SCALE GENOMIC DNA]</scope>
    <source>
        <strain evidence="10 11">AG-B5</strain>
    </source>
</reference>
<evidence type="ECO:0000256" key="7">
    <source>
        <dbReference type="ARBA" id="ARBA00023242"/>
    </source>
</evidence>
<evidence type="ECO:0000313" key="10">
    <source>
        <dbReference type="EMBL" id="KAK9704136.1"/>
    </source>
</evidence>
<dbReference type="CDD" id="cd00067">
    <property type="entry name" value="GAL4"/>
    <property type="match status" value="1"/>
</dbReference>
<keyword evidence="3" id="KW-0862">Zinc</keyword>
<dbReference type="PANTHER" id="PTHR31313">
    <property type="entry name" value="TY1 ENHANCER ACTIVATOR"/>
    <property type="match status" value="1"/>
</dbReference>
<evidence type="ECO:0000256" key="5">
    <source>
        <dbReference type="ARBA" id="ARBA00023125"/>
    </source>
</evidence>
<dbReference type="SMART" id="SM00906">
    <property type="entry name" value="Fungal_trans"/>
    <property type="match status" value="1"/>
</dbReference>
<dbReference type="Pfam" id="PF00172">
    <property type="entry name" value="Zn_clus"/>
    <property type="match status" value="1"/>
</dbReference>
<dbReference type="EMBL" id="JASJQH010007583">
    <property type="protein sequence ID" value="KAK9704136.1"/>
    <property type="molecule type" value="Genomic_DNA"/>
</dbReference>
<evidence type="ECO:0000313" key="11">
    <source>
        <dbReference type="Proteomes" id="UP001479436"/>
    </source>
</evidence>
<evidence type="ECO:0000256" key="8">
    <source>
        <dbReference type="SAM" id="MobiDB-lite"/>
    </source>
</evidence>
<keyword evidence="7" id="KW-0539">Nucleus</keyword>
<keyword evidence="2" id="KW-0479">Metal-binding</keyword>
<keyword evidence="5" id="KW-0238">DNA-binding</keyword>
<feature type="region of interest" description="Disordered" evidence="8">
    <location>
        <begin position="592"/>
        <end position="634"/>
    </location>
</feature>
<evidence type="ECO:0000256" key="6">
    <source>
        <dbReference type="ARBA" id="ARBA00023163"/>
    </source>
</evidence>
<dbReference type="InterPro" id="IPR036864">
    <property type="entry name" value="Zn2-C6_fun-type_DNA-bd_sf"/>
</dbReference>
<keyword evidence="11" id="KW-1185">Reference proteome</keyword>
<dbReference type="InterPro" id="IPR007219">
    <property type="entry name" value="XnlR_reg_dom"/>
</dbReference>
<proteinExistence type="predicted"/>
<evidence type="ECO:0000256" key="2">
    <source>
        <dbReference type="ARBA" id="ARBA00022723"/>
    </source>
</evidence>
<evidence type="ECO:0000256" key="1">
    <source>
        <dbReference type="ARBA" id="ARBA00004123"/>
    </source>
</evidence>
<dbReference type="PROSITE" id="PS00463">
    <property type="entry name" value="ZN2_CY6_FUNGAL_1"/>
    <property type="match status" value="1"/>
</dbReference>
<keyword evidence="6" id="KW-0804">Transcription</keyword>
<accession>A0ABR2VVM7</accession>